<gene>
    <name evidence="1" type="ORF">D9611_012566</name>
</gene>
<dbReference type="SUPFAM" id="SSF47240">
    <property type="entry name" value="Ferritin-like"/>
    <property type="match status" value="1"/>
</dbReference>
<sequence length="324" mass="35151">MMKGDRSTPVKMGCYKKRTANEDTNSYRIICHLSHIATYTTITTLLPIMKLSRCLTLLAAVLPITLAAPAPSSAPRQVAADNDYNSRVLGDALSLEQLSVSFYDSSLALLSADDFRAAGYADSVRQGYEEVLKSAKAHSDYLVGEMTDLGHADATVGNCDYTFPVKTTEDFINMSEELQAFAVKTYAGALDRSQESDTYTTAFGNMLDDETRYATWISTAVKNQDSADTSFEHILPCYFLLFIHVVIHLHLLNHNPCLHLSLVHFDFDFYHLKFDYELLDNRLPAAPATTGSGALDGAGSSTSTVGVVVQTVGANAGGASGGDE</sequence>
<dbReference type="EMBL" id="JAACJK010000227">
    <property type="protein sequence ID" value="KAF5311327.1"/>
    <property type="molecule type" value="Genomic_DNA"/>
</dbReference>
<keyword evidence="2" id="KW-1185">Reference proteome</keyword>
<dbReference type="Proteomes" id="UP000541558">
    <property type="component" value="Unassembled WGS sequence"/>
</dbReference>
<dbReference type="OrthoDB" id="1001765at2759"/>
<reference evidence="1 2" key="1">
    <citation type="journal article" date="2020" name="ISME J.">
        <title>Uncovering the hidden diversity of litter-decomposition mechanisms in mushroom-forming fungi.</title>
        <authorList>
            <person name="Floudas D."/>
            <person name="Bentzer J."/>
            <person name="Ahren D."/>
            <person name="Johansson T."/>
            <person name="Persson P."/>
            <person name="Tunlid A."/>
        </authorList>
    </citation>
    <scope>NUCLEOTIDE SEQUENCE [LARGE SCALE GENOMIC DNA]</scope>
    <source>
        <strain evidence="1 2">CBS 175.51</strain>
    </source>
</reference>
<dbReference type="InterPro" id="IPR009078">
    <property type="entry name" value="Ferritin-like_SF"/>
</dbReference>
<evidence type="ECO:0000313" key="2">
    <source>
        <dbReference type="Proteomes" id="UP000541558"/>
    </source>
</evidence>
<evidence type="ECO:0000313" key="1">
    <source>
        <dbReference type="EMBL" id="KAF5311327.1"/>
    </source>
</evidence>
<name>A0A8H5AUN2_9AGAR</name>
<dbReference type="AlphaFoldDB" id="A0A8H5AUN2"/>
<accession>A0A8H5AUN2</accession>
<dbReference type="Pfam" id="PF13668">
    <property type="entry name" value="Ferritin_2"/>
    <property type="match status" value="1"/>
</dbReference>
<protein>
    <submittedName>
        <fullName evidence="1">Uncharacterized protein</fullName>
    </submittedName>
</protein>
<comment type="caution">
    <text evidence="1">The sequence shown here is derived from an EMBL/GenBank/DDBJ whole genome shotgun (WGS) entry which is preliminary data.</text>
</comment>
<proteinExistence type="predicted"/>
<organism evidence="1 2">
    <name type="scientific">Ephemerocybe angulata</name>
    <dbReference type="NCBI Taxonomy" id="980116"/>
    <lineage>
        <taxon>Eukaryota</taxon>
        <taxon>Fungi</taxon>
        <taxon>Dikarya</taxon>
        <taxon>Basidiomycota</taxon>
        <taxon>Agaricomycotina</taxon>
        <taxon>Agaricomycetes</taxon>
        <taxon>Agaricomycetidae</taxon>
        <taxon>Agaricales</taxon>
        <taxon>Agaricineae</taxon>
        <taxon>Psathyrellaceae</taxon>
        <taxon>Ephemerocybe</taxon>
    </lineage>
</organism>